<dbReference type="PROSITE" id="PS51819">
    <property type="entry name" value="VOC"/>
    <property type="match status" value="1"/>
</dbReference>
<evidence type="ECO:0000259" key="1">
    <source>
        <dbReference type="PROSITE" id="PS51819"/>
    </source>
</evidence>
<dbReference type="PANTHER" id="PTHR35908">
    <property type="entry name" value="HYPOTHETICAL FUSION PROTEIN"/>
    <property type="match status" value="1"/>
</dbReference>
<dbReference type="Proteomes" id="UP000325003">
    <property type="component" value="Unassembled WGS sequence"/>
</dbReference>
<reference evidence="2 3" key="1">
    <citation type="submission" date="2019-09" db="EMBL/GenBank/DDBJ databases">
        <title>Nocardioides panacisoli sp. nov., isolated from the soil of a ginseng field.</title>
        <authorList>
            <person name="Cho C."/>
        </authorList>
    </citation>
    <scope>NUCLEOTIDE SEQUENCE [LARGE SCALE GENOMIC DNA]</scope>
    <source>
        <strain evidence="2 3">BN130099</strain>
    </source>
</reference>
<name>A0A5B1LD40_9ACTN</name>
<dbReference type="Gene3D" id="3.10.180.10">
    <property type="entry name" value="2,3-Dihydroxybiphenyl 1,2-Dioxygenase, domain 1"/>
    <property type="match status" value="1"/>
</dbReference>
<accession>A0A5B1LD40</accession>
<gene>
    <name evidence="2" type="ORF">F0U44_09140</name>
</gene>
<comment type="caution">
    <text evidence="2">The sequence shown here is derived from an EMBL/GenBank/DDBJ whole genome shotgun (WGS) entry which is preliminary data.</text>
</comment>
<dbReference type="AlphaFoldDB" id="A0A5B1LD40"/>
<dbReference type="InterPro" id="IPR037523">
    <property type="entry name" value="VOC_core"/>
</dbReference>
<evidence type="ECO:0000313" key="2">
    <source>
        <dbReference type="EMBL" id="KAA1418653.1"/>
    </source>
</evidence>
<proteinExistence type="predicted"/>
<dbReference type="Pfam" id="PF18029">
    <property type="entry name" value="Glyoxalase_6"/>
    <property type="match status" value="2"/>
</dbReference>
<protein>
    <submittedName>
        <fullName evidence="2">VOC family protein</fullName>
    </submittedName>
</protein>
<dbReference type="SUPFAM" id="SSF54593">
    <property type="entry name" value="Glyoxalase/Bleomycin resistance protein/Dihydroxybiphenyl dioxygenase"/>
    <property type="match status" value="1"/>
</dbReference>
<dbReference type="InterPro" id="IPR041581">
    <property type="entry name" value="Glyoxalase_6"/>
</dbReference>
<evidence type="ECO:0000313" key="3">
    <source>
        <dbReference type="Proteomes" id="UP000325003"/>
    </source>
</evidence>
<keyword evidence="3" id="KW-1185">Reference proteome</keyword>
<dbReference type="PANTHER" id="PTHR35908:SF1">
    <property type="entry name" value="CONSERVED PROTEIN"/>
    <property type="match status" value="1"/>
</dbReference>
<dbReference type="InterPro" id="IPR029068">
    <property type="entry name" value="Glyas_Bleomycin-R_OHBP_Dase"/>
</dbReference>
<reference evidence="2 3" key="2">
    <citation type="submission" date="2019-09" db="EMBL/GenBank/DDBJ databases">
        <authorList>
            <person name="Jin C."/>
        </authorList>
    </citation>
    <scope>NUCLEOTIDE SEQUENCE [LARGE SCALE GENOMIC DNA]</scope>
    <source>
        <strain evidence="2 3">BN130099</strain>
    </source>
</reference>
<dbReference type="EMBL" id="VUJV01000003">
    <property type="protein sequence ID" value="KAA1418653.1"/>
    <property type="molecule type" value="Genomic_DNA"/>
</dbReference>
<organism evidence="2 3">
    <name type="scientific">Nocardioides humilatus</name>
    <dbReference type="NCBI Taxonomy" id="2607660"/>
    <lineage>
        <taxon>Bacteria</taxon>
        <taxon>Bacillati</taxon>
        <taxon>Actinomycetota</taxon>
        <taxon>Actinomycetes</taxon>
        <taxon>Propionibacteriales</taxon>
        <taxon>Nocardioidaceae</taxon>
        <taxon>Nocardioides</taxon>
    </lineage>
</organism>
<feature type="domain" description="VOC" evidence="1">
    <location>
        <begin position="71"/>
        <end position="186"/>
    </location>
</feature>
<sequence length="187" mass="20988">MYLENIVFDAVDPQTFGRSWEATLGTETLTDQYEGYETRLAIPDGPVLDLCFQRVPEEPVEPERLHLEVRGPDLVAIRLAAADPDRDRAFWQWLTGWVATEDSQIRGLQHPSGNGPVLELVPEDQPKGAAKNRIHLDLRLEAGDDADEVARGIADHGGQELHFDWGDLPWRHFADPSGNEFCVLRAP</sequence>
<dbReference type="RefSeq" id="WP_149727993.1">
    <property type="nucleotide sequence ID" value="NZ_VUJV01000003.1"/>
</dbReference>